<reference evidence="1 2" key="1">
    <citation type="submission" date="2017-06" db="EMBL/GenBank/DDBJ databases">
        <authorList>
            <person name="Kim H.J."/>
            <person name="Triplett B.A."/>
        </authorList>
    </citation>
    <scope>NUCLEOTIDE SEQUENCE [LARGE SCALE GENOMIC DNA]</scope>
    <source>
        <strain evidence="1 2">CGMCC 4.5593</strain>
    </source>
</reference>
<proteinExistence type="predicted"/>
<protein>
    <submittedName>
        <fullName evidence="1">Uncharacterized protein</fullName>
    </submittedName>
</protein>
<gene>
    <name evidence="1" type="ORF">SAMN05421812_102638</name>
</gene>
<name>A0A239IYX3_9ACTN</name>
<dbReference type="AlphaFoldDB" id="A0A239IYX3"/>
<sequence length="153" mass="16111">MLKPAWYLVSGDFLAEPFLTADHPKAHQLATAYASAVVLLSDEGLFDREHTELAVRLGLLSATRLLDTATNGIGISDKDELARVVNGMALLHAYLAQTLQRFADLARIAAAAGTSPAGFTREVADALTSAGDGGEFVAGDLKRAYLALVSPAE</sequence>
<evidence type="ECO:0000313" key="1">
    <source>
        <dbReference type="EMBL" id="SNS98735.1"/>
    </source>
</evidence>
<accession>A0A239IYX3</accession>
<organism evidence="1 2">
    <name type="scientific">Asanoa hainanensis</name>
    <dbReference type="NCBI Taxonomy" id="560556"/>
    <lineage>
        <taxon>Bacteria</taxon>
        <taxon>Bacillati</taxon>
        <taxon>Actinomycetota</taxon>
        <taxon>Actinomycetes</taxon>
        <taxon>Micromonosporales</taxon>
        <taxon>Micromonosporaceae</taxon>
        <taxon>Asanoa</taxon>
    </lineage>
</organism>
<keyword evidence="2" id="KW-1185">Reference proteome</keyword>
<dbReference type="Proteomes" id="UP000198362">
    <property type="component" value="Unassembled WGS sequence"/>
</dbReference>
<evidence type="ECO:0000313" key="2">
    <source>
        <dbReference type="Proteomes" id="UP000198362"/>
    </source>
</evidence>
<dbReference type="RefSeq" id="WP_089245830.1">
    <property type="nucleotide sequence ID" value="NZ_FZPH01000002.1"/>
</dbReference>
<dbReference type="EMBL" id="FZPH01000002">
    <property type="protein sequence ID" value="SNS98735.1"/>
    <property type="molecule type" value="Genomic_DNA"/>
</dbReference>
<dbReference type="OrthoDB" id="3297347at2"/>